<dbReference type="EMBL" id="BOOU01000049">
    <property type="protein sequence ID" value="GII78494.1"/>
    <property type="molecule type" value="Genomic_DNA"/>
</dbReference>
<reference evidence="3" key="1">
    <citation type="submission" date="2021-01" db="EMBL/GenBank/DDBJ databases">
        <title>Whole genome shotgun sequence of Sphaerisporangium rufum NBRC 109079.</title>
        <authorList>
            <person name="Komaki H."/>
            <person name="Tamura T."/>
        </authorList>
    </citation>
    <scope>NUCLEOTIDE SEQUENCE</scope>
    <source>
        <strain evidence="3">NBRC 109079</strain>
    </source>
</reference>
<dbReference type="PRINTS" id="PR00081">
    <property type="entry name" value="GDHRDH"/>
</dbReference>
<protein>
    <submittedName>
        <fullName evidence="3">Short-chain dehydrogenase</fullName>
    </submittedName>
</protein>
<keyword evidence="2" id="KW-0560">Oxidoreductase</keyword>
<name>A0A919V077_9ACTN</name>
<dbReference type="PANTHER" id="PTHR43639">
    <property type="entry name" value="OXIDOREDUCTASE, SHORT-CHAIN DEHYDROGENASE/REDUCTASE FAMILY (AFU_ORTHOLOGUE AFUA_5G02870)"/>
    <property type="match status" value="1"/>
</dbReference>
<dbReference type="AlphaFoldDB" id="A0A919V077"/>
<dbReference type="GO" id="GO:0016491">
    <property type="term" value="F:oxidoreductase activity"/>
    <property type="evidence" value="ECO:0007669"/>
    <property type="project" value="UniProtKB-KW"/>
</dbReference>
<dbReference type="Gene3D" id="3.40.50.720">
    <property type="entry name" value="NAD(P)-binding Rossmann-like Domain"/>
    <property type="match status" value="1"/>
</dbReference>
<dbReference type="FunFam" id="3.40.50.720:FF:000084">
    <property type="entry name" value="Short-chain dehydrogenase reductase"/>
    <property type="match status" value="1"/>
</dbReference>
<organism evidence="3 4">
    <name type="scientific">Sphaerisporangium rufum</name>
    <dbReference type="NCBI Taxonomy" id="1381558"/>
    <lineage>
        <taxon>Bacteria</taxon>
        <taxon>Bacillati</taxon>
        <taxon>Actinomycetota</taxon>
        <taxon>Actinomycetes</taxon>
        <taxon>Streptosporangiales</taxon>
        <taxon>Streptosporangiaceae</taxon>
        <taxon>Sphaerisporangium</taxon>
    </lineage>
</organism>
<dbReference type="SUPFAM" id="SSF51735">
    <property type="entry name" value="NAD(P)-binding Rossmann-fold domains"/>
    <property type="match status" value="1"/>
</dbReference>
<sequence>MTEQERVAVVTGTSRGLGEAIARRLLGDGYRVVGISRGGTTGITTPGFTDLRADLTDTDRCEELVDQVLAATGRIDVLVNNAAAMIYAPCWELEPALLDVLLRTNLTAPFLLSRDVLRHWVRSETTGTIVNICSIESEVAWDSPPQAGYAATKGGMAGLTRALAYDHGRHGIRVNGVAPGIIRTAMAPPEAERDLGTRVPLQGRLAEPEEIAAAVAFLCTEDASYITGEILYADGGYRLP</sequence>
<accession>A0A919V077</accession>
<dbReference type="PRINTS" id="PR00080">
    <property type="entry name" value="SDRFAMILY"/>
</dbReference>
<dbReference type="PANTHER" id="PTHR43639:SF1">
    <property type="entry name" value="SHORT-CHAIN DEHYDROGENASE_REDUCTASE FAMILY PROTEIN"/>
    <property type="match status" value="1"/>
</dbReference>
<evidence type="ECO:0000256" key="2">
    <source>
        <dbReference type="ARBA" id="ARBA00023002"/>
    </source>
</evidence>
<dbReference type="RefSeq" id="WP_203986341.1">
    <property type="nucleotide sequence ID" value="NZ_BOOU01000049.1"/>
</dbReference>
<comment type="similarity">
    <text evidence="1">Belongs to the short-chain dehydrogenases/reductases (SDR) family.</text>
</comment>
<comment type="caution">
    <text evidence="3">The sequence shown here is derived from an EMBL/GenBank/DDBJ whole genome shotgun (WGS) entry which is preliminary data.</text>
</comment>
<dbReference type="InterPro" id="IPR002347">
    <property type="entry name" value="SDR_fam"/>
</dbReference>
<proteinExistence type="inferred from homology"/>
<dbReference type="Proteomes" id="UP000655287">
    <property type="component" value="Unassembled WGS sequence"/>
</dbReference>
<keyword evidence="4" id="KW-1185">Reference proteome</keyword>
<dbReference type="Pfam" id="PF13561">
    <property type="entry name" value="adh_short_C2"/>
    <property type="match status" value="1"/>
</dbReference>
<evidence type="ECO:0000256" key="1">
    <source>
        <dbReference type="ARBA" id="ARBA00006484"/>
    </source>
</evidence>
<gene>
    <name evidence="3" type="ORF">Sru01_34760</name>
</gene>
<evidence type="ECO:0000313" key="3">
    <source>
        <dbReference type="EMBL" id="GII78494.1"/>
    </source>
</evidence>
<dbReference type="CDD" id="cd05233">
    <property type="entry name" value="SDR_c"/>
    <property type="match status" value="1"/>
</dbReference>
<evidence type="ECO:0000313" key="4">
    <source>
        <dbReference type="Proteomes" id="UP000655287"/>
    </source>
</evidence>
<dbReference type="InterPro" id="IPR036291">
    <property type="entry name" value="NAD(P)-bd_dom_sf"/>
</dbReference>